<gene>
    <name evidence="1" type="ORF">Slati_2490500</name>
</gene>
<reference evidence="1" key="2">
    <citation type="journal article" date="2024" name="Plant">
        <title>Genomic evolution and insights into agronomic trait innovations of Sesamum species.</title>
        <authorList>
            <person name="Miao H."/>
            <person name="Wang L."/>
            <person name="Qu L."/>
            <person name="Liu H."/>
            <person name="Sun Y."/>
            <person name="Le M."/>
            <person name="Wang Q."/>
            <person name="Wei S."/>
            <person name="Zheng Y."/>
            <person name="Lin W."/>
            <person name="Duan Y."/>
            <person name="Cao H."/>
            <person name="Xiong S."/>
            <person name="Wang X."/>
            <person name="Wei L."/>
            <person name="Li C."/>
            <person name="Ma Q."/>
            <person name="Ju M."/>
            <person name="Zhao R."/>
            <person name="Li G."/>
            <person name="Mu C."/>
            <person name="Tian Q."/>
            <person name="Mei H."/>
            <person name="Zhang T."/>
            <person name="Gao T."/>
            <person name="Zhang H."/>
        </authorList>
    </citation>
    <scope>NUCLEOTIDE SEQUENCE</scope>
    <source>
        <strain evidence="1">KEN1</strain>
    </source>
</reference>
<evidence type="ECO:0000313" key="1">
    <source>
        <dbReference type="EMBL" id="KAL0440075.1"/>
    </source>
</evidence>
<dbReference type="AlphaFoldDB" id="A0AAW2WFH7"/>
<reference evidence="1" key="1">
    <citation type="submission" date="2020-06" db="EMBL/GenBank/DDBJ databases">
        <authorList>
            <person name="Li T."/>
            <person name="Hu X."/>
            <person name="Zhang T."/>
            <person name="Song X."/>
            <person name="Zhang H."/>
            <person name="Dai N."/>
            <person name="Sheng W."/>
            <person name="Hou X."/>
            <person name="Wei L."/>
        </authorList>
    </citation>
    <scope>NUCLEOTIDE SEQUENCE</scope>
    <source>
        <strain evidence="1">KEN1</strain>
        <tissue evidence="1">Leaf</tissue>
    </source>
</reference>
<name>A0AAW2WFH7_9LAMI</name>
<dbReference type="EMBL" id="JACGWN010000008">
    <property type="protein sequence ID" value="KAL0440075.1"/>
    <property type="molecule type" value="Genomic_DNA"/>
</dbReference>
<protein>
    <submittedName>
        <fullName evidence="1">Uncharacterized protein</fullName>
    </submittedName>
</protein>
<sequence length="80" mass="9131">MQDPIVEAFDKSSHKTLMYIQQETKNGETVVKPTSDMVGKGARRWQPMAIVYFLQQKCNFYQLEAFVESSWSGSHDVVAS</sequence>
<accession>A0AAW2WFH7</accession>
<proteinExistence type="predicted"/>
<organism evidence="1">
    <name type="scientific">Sesamum latifolium</name>
    <dbReference type="NCBI Taxonomy" id="2727402"/>
    <lineage>
        <taxon>Eukaryota</taxon>
        <taxon>Viridiplantae</taxon>
        <taxon>Streptophyta</taxon>
        <taxon>Embryophyta</taxon>
        <taxon>Tracheophyta</taxon>
        <taxon>Spermatophyta</taxon>
        <taxon>Magnoliopsida</taxon>
        <taxon>eudicotyledons</taxon>
        <taxon>Gunneridae</taxon>
        <taxon>Pentapetalae</taxon>
        <taxon>asterids</taxon>
        <taxon>lamiids</taxon>
        <taxon>Lamiales</taxon>
        <taxon>Pedaliaceae</taxon>
        <taxon>Sesamum</taxon>
    </lineage>
</organism>
<comment type="caution">
    <text evidence="1">The sequence shown here is derived from an EMBL/GenBank/DDBJ whole genome shotgun (WGS) entry which is preliminary data.</text>
</comment>